<reference evidence="1" key="1">
    <citation type="submission" date="2018-05" db="EMBL/GenBank/DDBJ databases">
        <authorList>
            <person name="Lanie J.A."/>
            <person name="Ng W.-L."/>
            <person name="Kazmierczak K.M."/>
            <person name="Andrzejewski T.M."/>
            <person name="Davidsen T.M."/>
            <person name="Wayne K.J."/>
            <person name="Tettelin H."/>
            <person name="Glass J.I."/>
            <person name="Rusch D."/>
            <person name="Podicherti R."/>
            <person name="Tsui H.-C.T."/>
            <person name="Winkler M.E."/>
        </authorList>
    </citation>
    <scope>NUCLEOTIDE SEQUENCE</scope>
</reference>
<dbReference type="EMBL" id="UINC01161542">
    <property type="protein sequence ID" value="SVD60797.1"/>
    <property type="molecule type" value="Genomic_DNA"/>
</dbReference>
<protein>
    <submittedName>
        <fullName evidence="1">Uncharacterized protein</fullName>
    </submittedName>
</protein>
<organism evidence="1">
    <name type="scientific">marine metagenome</name>
    <dbReference type="NCBI Taxonomy" id="408172"/>
    <lineage>
        <taxon>unclassified sequences</taxon>
        <taxon>metagenomes</taxon>
        <taxon>ecological metagenomes</taxon>
    </lineage>
</organism>
<feature type="non-terminal residue" evidence="1">
    <location>
        <position position="93"/>
    </location>
</feature>
<proteinExistence type="predicted"/>
<dbReference type="InterPro" id="IPR045767">
    <property type="entry name" value="DUF6134"/>
</dbReference>
<dbReference type="Pfam" id="PF19630">
    <property type="entry name" value="DUF6134"/>
    <property type="match status" value="1"/>
</dbReference>
<evidence type="ECO:0000313" key="1">
    <source>
        <dbReference type="EMBL" id="SVD60797.1"/>
    </source>
</evidence>
<gene>
    <name evidence="1" type="ORF">METZ01_LOCUS413651</name>
</gene>
<sequence>MKKYIYIFFLFIFASQANAHTSHYAGIKVINLEIFRDGEVIGYSNYFFEHGSNAIEVKNYTQFKVKLFGIVVFSISSEGHEKYKNDKLIYFKS</sequence>
<name>A0A382WPH6_9ZZZZ</name>
<accession>A0A382WPH6</accession>
<dbReference type="AlphaFoldDB" id="A0A382WPH6"/>